<dbReference type="RefSeq" id="WP_240832958.1">
    <property type="nucleotide sequence ID" value="NZ_JAKWBL010000004.1"/>
</dbReference>
<comment type="caution">
    <text evidence="2">The sequence shown here is derived from an EMBL/GenBank/DDBJ whole genome shotgun (WGS) entry which is preliminary data.</text>
</comment>
<organism evidence="2 3">
    <name type="scientific">Niabella ginsengisoli</name>
    <dbReference type="NCBI Taxonomy" id="522298"/>
    <lineage>
        <taxon>Bacteria</taxon>
        <taxon>Pseudomonadati</taxon>
        <taxon>Bacteroidota</taxon>
        <taxon>Chitinophagia</taxon>
        <taxon>Chitinophagales</taxon>
        <taxon>Chitinophagaceae</taxon>
        <taxon>Niabella</taxon>
    </lineage>
</organism>
<dbReference type="InterPro" id="IPR051675">
    <property type="entry name" value="Endo/Exo/Phosphatase_dom_1"/>
</dbReference>
<dbReference type="Gene3D" id="1.10.150.280">
    <property type="entry name" value="AF1531-like domain"/>
    <property type="match status" value="2"/>
</dbReference>
<name>A0ABS9SQF8_9BACT</name>
<keyword evidence="1" id="KW-0472">Membrane</keyword>
<keyword evidence="3" id="KW-1185">Reference proteome</keyword>
<dbReference type="SUPFAM" id="SSF47781">
    <property type="entry name" value="RuvA domain 2-like"/>
    <property type="match status" value="3"/>
</dbReference>
<gene>
    <name evidence="2" type="ORF">MKP09_23320</name>
</gene>
<dbReference type="InterPro" id="IPR010994">
    <property type="entry name" value="RuvA_2-like"/>
</dbReference>
<dbReference type="PANTHER" id="PTHR21180">
    <property type="entry name" value="ENDONUCLEASE/EXONUCLEASE/PHOSPHATASE FAMILY DOMAIN-CONTAINING PROTEIN 1"/>
    <property type="match status" value="1"/>
</dbReference>
<protein>
    <submittedName>
        <fullName evidence="2">Helix-hairpin-helix domain-containing protein</fullName>
    </submittedName>
</protein>
<evidence type="ECO:0000313" key="3">
    <source>
        <dbReference type="Proteomes" id="UP001202248"/>
    </source>
</evidence>
<dbReference type="Pfam" id="PF12836">
    <property type="entry name" value="HHH_3"/>
    <property type="match status" value="2"/>
</dbReference>
<sequence length="324" mass="36969">MGLKHTIKELSTFSKKERIAIIIILFIVLIVALLPFYNFGSQRSNETVLDSSLVAESHKLKEPSNENDSILEPGVSPTNYQIDKAEDADGNSSKIVLFTFDPNILDSDGFKKLGLRDRTIKTILNYRNKGGNFRKPDDFKKIYNLRQDEFERLKPYISIESANHSKSNSNVKYQKLSTTNAVISENKPKYQRKIIEINMADAAAYESLYGIGNKLALRIINFREKLGGFYSIDQVGETYGVPDSTFQKIKSQLKLSSTSIRKININSTNYDELNGHPYINKRTAYLILKQRKEKGNFQSIEEVRNIVSQTNDSFEKIAPYIKID</sequence>
<evidence type="ECO:0000313" key="2">
    <source>
        <dbReference type="EMBL" id="MCH5600633.1"/>
    </source>
</evidence>
<reference evidence="2 3" key="1">
    <citation type="submission" date="2022-02" db="EMBL/GenBank/DDBJ databases">
        <authorList>
            <person name="Min J."/>
        </authorList>
    </citation>
    <scope>NUCLEOTIDE SEQUENCE [LARGE SCALE GENOMIC DNA]</scope>
    <source>
        <strain evidence="2 3">GR10-1</strain>
    </source>
</reference>
<keyword evidence="1" id="KW-0812">Transmembrane</keyword>
<accession>A0ABS9SQF8</accession>
<dbReference type="EMBL" id="JAKWBL010000004">
    <property type="protein sequence ID" value="MCH5600633.1"/>
    <property type="molecule type" value="Genomic_DNA"/>
</dbReference>
<feature type="transmembrane region" description="Helical" evidence="1">
    <location>
        <begin position="20"/>
        <end position="39"/>
    </location>
</feature>
<proteinExistence type="predicted"/>
<dbReference type="PANTHER" id="PTHR21180:SF32">
    <property type="entry name" value="ENDONUCLEASE_EXONUCLEASE_PHOSPHATASE FAMILY DOMAIN-CONTAINING PROTEIN 1"/>
    <property type="match status" value="1"/>
</dbReference>
<dbReference type="Proteomes" id="UP001202248">
    <property type="component" value="Unassembled WGS sequence"/>
</dbReference>
<keyword evidence="1" id="KW-1133">Transmembrane helix</keyword>
<evidence type="ECO:0000256" key="1">
    <source>
        <dbReference type="SAM" id="Phobius"/>
    </source>
</evidence>